<dbReference type="Proteomes" id="UP001519460">
    <property type="component" value="Unassembled WGS sequence"/>
</dbReference>
<dbReference type="Pfam" id="PF00939">
    <property type="entry name" value="Na_sulph_symp"/>
    <property type="match status" value="1"/>
</dbReference>
<dbReference type="GO" id="GO:0016020">
    <property type="term" value="C:membrane"/>
    <property type="evidence" value="ECO:0007669"/>
    <property type="project" value="UniProtKB-SubCell"/>
</dbReference>
<name>A0ABD0JYJ4_9CAEN</name>
<feature type="transmembrane region" description="Helical" evidence="8">
    <location>
        <begin position="12"/>
        <end position="32"/>
    </location>
</feature>
<dbReference type="PROSITE" id="PS01271">
    <property type="entry name" value="NA_SULFATE"/>
    <property type="match status" value="1"/>
</dbReference>
<evidence type="ECO:0000256" key="4">
    <source>
        <dbReference type="ARBA" id="ARBA00022692"/>
    </source>
</evidence>
<feature type="region of interest" description="Disordered" evidence="7">
    <location>
        <begin position="172"/>
        <end position="228"/>
    </location>
</feature>
<dbReference type="EMBL" id="JACVVK020000300">
    <property type="protein sequence ID" value="KAK7479578.1"/>
    <property type="molecule type" value="Genomic_DNA"/>
</dbReference>
<comment type="subcellular location">
    <subcellularLocation>
        <location evidence="1">Membrane</location>
        <topology evidence="1">Multi-pass membrane protein</topology>
    </subcellularLocation>
</comment>
<proteinExistence type="inferred from homology"/>
<keyword evidence="10" id="KW-1185">Reference proteome</keyword>
<comment type="caution">
    <text evidence="9">The sequence shown here is derived from an EMBL/GenBank/DDBJ whole genome shotgun (WGS) entry which is preliminary data.</text>
</comment>
<dbReference type="GO" id="GO:0015141">
    <property type="term" value="F:succinate transmembrane transporter activity"/>
    <property type="evidence" value="ECO:0007669"/>
    <property type="project" value="UniProtKB-ARBA"/>
</dbReference>
<protein>
    <submittedName>
        <fullName evidence="9">Uncharacterized protein</fullName>
    </submittedName>
</protein>
<evidence type="ECO:0000256" key="1">
    <source>
        <dbReference type="ARBA" id="ARBA00004141"/>
    </source>
</evidence>
<dbReference type="PANTHER" id="PTHR10283:SF82">
    <property type="entry name" value="SOLUTE CARRIER FAMILY 13 MEMBER 2"/>
    <property type="match status" value="1"/>
</dbReference>
<organism evidence="9 10">
    <name type="scientific">Batillaria attramentaria</name>
    <dbReference type="NCBI Taxonomy" id="370345"/>
    <lineage>
        <taxon>Eukaryota</taxon>
        <taxon>Metazoa</taxon>
        <taxon>Spiralia</taxon>
        <taxon>Lophotrochozoa</taxon>
        <taxon>Mollusca</taxon>
        <taxon>Gastropoda</taxon>
        <taxon>Caenogastropoda</taxon>
        <taxon>Sorbeoconcha</taxon>
        <taxon>Cerithioidea</taxon>
        <taxon>Batillariidae</taxon>
        <taxon>Batillaria</taxon>
    </lineage>
</organism>
<keyword evidence="5 8" id="KW-1133">Transmembrane helix</keyword>
<evidence type="ECO:0000256" key="5">
    <source>
        <dbReference type="ARBA" id="ARBA00022989"/>
    </source>
</evidence>
<feature type="transmembrane region" description="Helical" evidence="8">
    <location>
        <begin position="434"/>
        <end position="454"/>
    </location>
</feature>
<dbReference type="InterPro" id="IPR031312">
    <property type="entry name" value="Na/sul_symport_CS"/>
</dbReference>
<feature type="transmembrane region" description="Helical" evidence="8">
    <location>
        <begin position="342"/>
        <end position="362"/>
    </location>
</feature>
<evidence type="ECO:0000256" key="8">
    <source>
        <dbReference type="SAM" id="Phobius"/>
    </source>
</evidence>
<dbReference type="InterPro" id="IPR001898">
    <property type="entry name" value="SLC13A/DASS"/>
</dbReference>
<evidence type="ECO:0000313" key="10">
    <source>
        <dbReference type="Proteomes" id="UP001519460"/>
    </source>
</evidence>
<gene>
    <name evidence="9" type="ORF">BaRGS_00029215</name>
</gene>
<evidence type="ECO:0000256" key="3">
    <source>
        <dbReference type="ARBA" id="ARBA00022448"/>
    </source>
</evidence>
<evidence type="ECO:0000313" key="9">
    <source>
        <dbReference type="EMBL" id="KAK7479578.1"/>
    </source>
</evidence>
<comment type="similarity">
    <text evidence="2">Belongs to the SLC13A/DASS transporter (TC 2.A.47) family. NADC subfamily.</text>
</comment>
<feature type="compositionally biased region" description="Acidic residues" evidence="7">
    <location>
        <begin position="210"/>
        <end position="221"/>
    </location>
</feature>
<reference evidence="9 10" key="1">
    <citation type="journal article" date="2023" name="Sci. Data">
        <title>Genome assembly of the Korean intertidal mud-creeper Batillaria attramentaria.</title>
        <authorList>
            <person name="Patra A.K."/>
            <person name="Ho P.T."/>
            <person name="Jun S."/>
            <person name="Lee S.J."/>
            <person name="Kim Y."/>
            <person name="Won Y.J."/>
        </authorList>
    </citation>
    <scope>NUCLEOTIDE SEQUENCE [LARGE SCALE GENOMIC DNA]</scope>
    <source>
        <strain evidence="9">Wonlab-2016</strain>
    </source>
</reference>
<dbReference type="AlphaFoldDB" id="A0ABD0JYJ4"/>
<evidence type="ECO:0000256" key="7">
    <source>
        <dbReference type="SAM" id="MobiDB-lite"/>
    </source>
</evidence>
<sequence length="643" mass="70237">MASCRLLKELWAVRRTIILIITPLALLPVFLLNDSTESRCAYGLAVMAVYWITESLPLACTALLPIVLFPVLGLQPMKDVCKNYMKDTSMFGIGCLTFAIAVETSNLHRRVALRTLLLMGSNPRWLMLGFMLPTWFLSMWVNNTSATAMMIPIVTAVLQQLKDTRIKRTPSMLAKQGMEVKQNKRTSASTSESRRLQPLATTGRRKVENTDPDDNEMDDLDPSSSSSVNNPAAYRRMCKGMSLCVAYAANIGGTGSVSGTSTNLIMQGQAQGLFQQYGLDSGVNFTTWMIFALPGSVICLFLAWIWLSLLFFGPKEWIRRRRTDKVKAALVKETILREYQKLGPVTFAEKAVMSHFLVLVILWLSRKPPVVPGWGSLFPPKFVGDSAAAILIALSLYIFPAERPQVFFWRRSEDRPRAVRAILDWKTVQTTYPWGVLILLGGGFALANACQVSGLSRWIGGQLTVFSYLSPWQLTLVLSAIVAMATEVMSNSATASLLVPILGQLAINLGVNPLYFLFPCTIACSFAFMLPVATPPNAIVFATGHLEVKDMMLAGSVLNVLCVLVVNLAANTWGMAYFGLDTVPPEFSAGALTTATALGTTAPMLENLTASVFSAATEAGLMSDAAETIVNTTLPSLNVSSYL</sequence>
<keyword evidence="6 8" id="KW-0472">Membrane</keyword>
<dbReference type="CDD" id="cd01115">
    <property type="entry name" value="SLC13_permease"/>
    <property type="match status" value="1"/>
</dbReference>
<dbReference type="PANTHER" id="PTHR10283">
    <property type="entry name" value="SOLUTE CARRIER FAMILY 13 MEMBER"/>
    <property type="match status" value="1"/>
</dbReference>
<feature type="transmembrane region" description="Helical" evidence="8">
    <location>
        <begin position="552"/>
        <end position="570"/>
    </location>
</feature>
<feature type="transmembrane region" description="Helical" evidence="8">
    <location>
        <begin position="244"/>
        <end position="265"/>
    </location>
</feature>
<accession>A0ABD0JYJ4</accession>
<feature type="transmembrane region" description="Helical" evidence="8">
    <location>
        <begin position="84"/>
        <end position="102"/>
    </location>
</feature>
<feature type="transmembrane region" description="Helical" evidence="8">
    <location>
        <begin position="382"/>
        <end position="401"/>
    </location>
</feature>
<evidence type="ECO:0000256" key="2">
    <source>
        <dbReference type="ARBA" id="ARBA00006772"/>
    </source>
</evidence>
<keyword evidence="3" id="KW-0813">Transport</keyword>
<evidence type="ECO:0000256" key="6">
    <source>
        <dbReference type="ARBA" id="ARBA00023136"/>
    </source>
</evidence>
<feature type="transmembrane region" description="Helical" evidence="8">
    <location>
        <begin position="285"/>
        <end position="312"/>
    </location>
</feature>
<feature type="transmembrane region" description="Helical" evidence="8">
    <location>
        <begin position="44"/>
        <end position="72"/>
    </location>
</feature>
<keyword evidence="4 8" id="KW-0812">Transmembrane</keyword>